<evidence type="ECO:0000313" key="1">
    <source>
        <dbReference type="EMBL" id="CAB1459778.1"/>
    </source>
</evidence>
<gene>
    <name evidence="1" type="ORF">PLEPLA_LOCUS47615</name>
</gene>
<dbReference type="AlphaFoldDB" id="A0A9N7Z914"/>
<organism evidence="1 2">
    <name type="scientific">Pleuronectes platessa</name>
    <name type="common">European plaice</name>
    <dbReference type="NCBI Taxonomy" id="8262"/>
    <lineage>
        <taxon>Eukaryota</taxon>
        <taxon>Metazoa</taxon>
        <taxon>Chordata</taxon>
        <taxon>Craniata</taxon>
        <taxon>Vertebrata</taxon>
        <taxon>Euteleostomi</taxon>
        <taxon>Actinopterygii</taxon>
        <taxon>Neopterygii</taxon>
        <taxon>Teleostei</taxon>
        <taxon>Neoteleostei</taxon>
        <taxon>Acanthomorphata</taxon>
        <taxon>Carangaria</taxon>
        <taxon>Pleuronectiformes</taxon>
        <taxon>Pleuronectoidei</taxon>
        <taxon>Pleuronectidae</taxon>
        <taxon>Pleuronectes</taxon>
    </lineage>
</organism>
<evidence type="ECO:0000313" key="2">
    <source>
        <dbReference type="Proteomes" id="UP001153269"/>
    </source>
</evidence>
<sequence length="70" mass="7575">MPSSTSSQTDLSLSDAIFALSALFSAEFNCERATGSFLPPHCPFSLSEDIQHEGVTVEPPPRLFVFTAEL</sequence>
<reference evidence="1" key="1">
    <citation type="submission" date="2020-03" db="EMBL/GenBank/DDBJ databases">
        <authorList>
            <person name="Weist P."/>
        </authorList>
    </citation>
    <scope>NUCLEOTIDE SEQUENCE</scope>
</reference>
<comment type="caution">
    <text evidence="1">The sequence shown here is derived from an EMBL/GenBank/DDBJ whole genome shotgun (WGS) entry which is preliminary data.</text>
</comment>
<dbReference type="Proteomes" id="UP001153269">
    <property type="component" value="Unassembled WGS sequence"/>
</dbReference>
<name>A0A9N7Z914_PLEPL</name>
<protein>
    <submittedName>
        <fullName evidence="1">Uncharacterized protein</fullName>
    </submittedName>
</protein>
<keyword evidence="2" id="KW-1185">Reference proteome</keyword>
<accession>A0A9N7Z914</accession>
<dbReference type="EMBL" id="CADEAL010004447">
    <property type="protein sequence ID" value="CAB1459778.1"/>
    <property type="molecule type" value="Genomic_DNA"/>
</dbReference>
<proteinExistence type="predicted"/>